<keyword evidence="1" id="KW-0732">Signal</keyword>
<sequence>MKKKLRMTIRYVGVAAAALLAAAPLIAPAAVQASTAGVVVSNGQQQPKDMGNLYIGAPAVEPGKGLANVAGDDSIGLTSGVLAQLLKDSAAASYVNGDDATANQRPDLAAQSEQGQLNPWWEAIREDLTTNGTHLVDMNQGDPDTGVFVAKGDFYQAIQLLPDQSDEYSSYQQVLKQLPDKVQGTVTTMVKSEKSGYIGQSNLYALFNDGGGNLGAYATFWLVRQLNVIPKPIAQLTYNGQALAANKVIGKDVPFTAADKTAFTTGSSVEATDQAYQKMVQSGALKVANGTLADVSPAAIRTAAVQAGVKFVSDNSKDPGYNTYKQAGQVFTIPVTVKNEDGQSAMTVKLQVTTQTLQVAWHQGNQWTVNAEVGDTVPVGTLTKNLGVTVNDKPVTKPKFQVKDQSGKVITGNLNTQQAGDQ</sequence>
<name>A0A0R1XB08_9LACO</name>
<dbReference type="EMBL" id="AZFW01000050">
    <property type="protein sequence ID" value="KRM27359.1"/>
    <property type="molecule type" value="Genomic_DNA"/>
</dbReference>
<reference evidence="2 3" key="1">
    <citation type="journal article" date="2015" name="Genome Announc.">
        <title>Expanding the biotechnology potential of lactobacilli through comparative genomics of 213 strains and associated genera.</title>
        <authorList>
            <person name="Sun Z."/>
            <person name="Harris H.M."/>
            <person name="McCann A."/>
            <person name="Guo C."/>
            <person name="Argimon S."/>
            <person name="Zhang W."/>
            <person name="Yang X."/>
            <person name="Jeffery I.B."/>
            <person name="Cooney J.C."/>
            <person name="Kagawa T.F."/>
            <person name="Liu W."/>
            <person name="Song Y."/>
            <person name="Salvetti E."/>
            <person name="Wrobel A."/>
            <person name="Rasinkangas P."/>
            <person name="Parkhill J."/>
            <person name="Rea M.C."/>
            <person name="O'Sullivan O."/>
            <person name="Ritari J."/>
            <person name="Douillard F.P."/>
            <person name="Paul Ross R."/>
            <person name="Yang R."/>
            <person name="Briner A.E."/>
            <person name="Felis G.E."/>
            <person name="de Vos W.M."/>
            <person name="Barrangou R."/>
            <person name="Klaenhammer T.R."/>
            <person name="Caufield P.W."/>
            <person name="Cui Y."/>
            <person name="Zhang H."/>
            <person name="O'Toole P.W."/>
        </authorList>
    </citation>
    <scope>NUCLEOTIDE SEQUENCE [LARGE SCALE GENOMIC DNA]</scope>
    <source>
        <strain evidence="2 3">DSM 16991</strain>
    </source>
</reference>
<protein>
    <submittedName>
        <fullName evidence="2">Uncharacterized protein</fullName>
    </submittedName>
</protein>
<proteinExistence type="predicted"/>
<evidence type="ECO:0000313" key="2">
    <source>
        <dbReference type="EMBL" id="KRM27359.1"/>
    </source>
</evidence>
<dbReference type="AlphaFoldDB" id="A0A0R1XB08"/>
<feature type="chain" id="PRO_5006413161" evidence="1">
    <location>
        <begin position="30"/>
        <end position="422"/>
    </location>
</feature>
<feature type="signal peptide" evidence="1">
    <location>
        <begin position="1"/>
        <end position="29"/>
    </location>
</feature>
<accession>A0A0R1XB08</accession>
<gene>
    <name evidence="2" type="ORF">FC91_GL002568</name>
</gene>
<evidence type="ECO:0000313" key="3">
    <source>
        <dbReference type="Proteomes" id="UP000050949"/>
    </source>
</evidence>
<comment type="caution">
    <text evidence="2">The sequence shown here is derived from an EMBL/GenBank/DDBJ whole genome shotgun (WGS) entry which is preliminary data.</text>
</comment>
<evidence type="ECO:0000256" key="1">
    <source>
        <dbReference type="SAM" id="SignalP"/>
    </source>
</evidence>
<organism evidence="2 3">
    <name type="scientific">Schleiferilactobacillus harbinensis DSM 16991</name>
    <dbReference type="NCBI Taxonomy" id="1122147"/>
    <lineage>
        <taxon>Bacteria</taxon>
        <taxon>Bacillati</taxon>
        <taxon>Bacillota</taxon>
        <taxon>Bacilli</taxon>
        <taxon>Lactobacillales</taxon>
        <taxon>Lactobacillaceae</taxon>
        <taxon>Schleiferilactobacillus</taxon>
    </lineage>
</organism>
<dbReference type="RefSeq" id="WP_027827625.1">
    <property type="nucleotide sequence ID" value="NZ_AUEH01000005.1"/>
</dbReference>
<dbReference type="PATRIC" id="fig|1122147.4.peg.2649"/>
<dbReference type="Proteomes" id="UP000050949">
    <property type="component" value="Unassembled WGS sequence"/>
</dbReference>